<feature type="transmembrane region" description="Helical" evidence="1">
    <location>
        <begin position="120"/>
        <end position="142"/>
    </location>
</feature>
<proteinExistence type="predicted"/>
<dbReference type="AlphaFoldDB" id="A0A3S0CV70"/>
<evidence type="ECO:0008006" key="4">
    <source>
        <dbReference type="Google" id="ProtNLM"/>
    </source>
</evidence>
<accession>A0A3S0CV70</accession>
<feature type="transmembrane region" description="Helical" evidence="1">
    <location>
        <begin position="9"/>
        <end position="27"/>
    </location>
</feature>
<evidence type="ECO:0000313" key="3">
    <source>
        <dbReference type="Proteomes" id="UP000276128"/>
    </source>
</evidence>
<dbReference type="OrthoDB" id="2191398at2"/>
<keyword evidence="1" id="KW-1133">Transmembrane helix</keyword>
<dbReference type="Proteomes" id="UP000276128">
    <property type="component" value="Unassembled WGS sequence"/>
</dbReference>
<evidence type="ECO:0000256" key="1">
    <source>
        <dbReference type="SAM" id="Phobius"/>
    </source>
</evidence>
<feature type="transmembrane region" description="Helical" evidence="1">
    <location>
        <begin position="91"/>
        <end position="114"/>
    </location>
</feature>
<comment type="caution">
    <text evidence="2">The sequence shown here is derived from an EMBL/GenBank/DDBJ whole genome shotgun (WGS) entry which is preliminary data.</text>
</comment>
<dbReference type="EMBL" id="RXHU01000032">
    <property type="protein sequence ID" value="RTE09503.1"/>
    <property type="molecule type" value="Genomic_DNA"/>
</dbReference>
<keyword evidence="3" id="KW-1185">Reference proteome</keyword>
<keyword evidence="1" id="KW-0472">Membrane</keyword>
<protein>
    <recommendedName>
        <fullName evidence="4">DUF2178 domain-containing protein</fullName>
    </recommendedName>
</protein>
<keyword evidence="1" id="KW-0812">Transmembrane</keyword>
<dbReference type="RefSeq" id="WP_126141476.1">
    <property type="nucleotide sequence ID" value="NZ_RXHU01000032.1"/>
</dbReference>
<gene>
    <name evidence="2" type="ORF">EJQ19_12080</name>
</gene>
<evidence type="ECO:0000313" key="2">
    <source>
        <dbReference type="EMBL" id="RTE09503.1"/>
    </source>
</evidence>
<sequence>MMYQEKKSIVSLISSILIFTVYGLYKYPEYPKEVMDSPVTFHYWGSFVLVLTLVSIAAHIVISIIFNIVFRMTTGEKEPSFADELDKRIDLLAFRNSFAMFIVGFLLAMGALVIDQPLKVMFIVLIVSGFLSDVIGSISRLYHYRRGV</sequence>
<reference evidence="2 3" key="1">
    <citation type="submission" date="2018-12" db="EMBL/GenBank/DDBJ databases">
        <title>Bacillus ochoae sp. nov., Paenibacillus whitsoniae sp. nov., Paenibacillus spiritus sp. nov. Isolated from the Mars Exploration Rover during spacecraft assembly.</title>
        <authorList>
            <person name="Seuylemezian A."/>
            <person name="Vaishampayan P."/>
        </authorList>
    </citation>
    <scope>NUCLEOTIDE SEQUENCE [LARGE SCALE GENOMIC DNA]</scope>
    <source>
        <strain evidence="2 3">MER 54</strain>
    </source>
</reference>
<organism evidence="2 3">
    <name type="scientific">Paenibacillus whitsoniae</name>
    <dbReference type="NCBI Taxonomy" id="2496558"/>
    <lineage>
        <taxon>Bacteria</taxon>
        <taxon>Bacillati</taxon>
        <taxon>Bacillota</taxon>
        <taxon>Bacilli</taxon>
        <taxon>Bacillales</taxon>
        <taxon>Paenibacillaceae</taxon>
        <taxon>Paenibacillus</taxon>
    </lineage>
</organism>
<feature type="transmembrane region" description="Helical" evidence="1">
    <location>
        <begin position="47"/>
        <end position="70"/>
    </location>
</feature>
<name>A0A3S0CV70_9BACL</name>